<gene>
    <name evidence="2" type="ORF">BCV72DRAFT_186810</name>
</gene>
<feature type="non-terminal residue" evidence="2">
    <location>
        <position position="433"/>
    </location>
</feature>
<dbReference type="AlphaFoldDB" id="A0A1X0RAD5"/>
<proteinExistence type="predicted"/>
<dbReference type="OrthoDB" id="21648at2759"/>
<protein>
    <recommendedName>
        <fullName evidence="3">Bromo domain-containing protein</fullName>
    </recommendedName>
</protein>
<evidence type="ECO:0000313" key="2">
    <source>
        <dbReference type="EMBL" id="ORE08962.1"/>
    </source>
</evidence>
<reference evidence="2" key="1">
    <citation type="journal article" date="2016" name="Proc. Natl. Acad. Sci. U.S.A.">
        <title>Lipid metabolic changes in an early divergent fungus govern the establishment of a mutualistic symbiosis with endobacteria.</title>
        <authorList>
            <person name="Lastovetsky O.A."/>
            <person name="Gaspar M.L."/>
            <person name="Mondo S.J."/>
            <person name="LaButti K.M."/>
            <person name="Sandor L."/>
            <person name="Grigoriev I.V."/>
            <person name="Henry S.A."/>
            <person name="Pawlowska T.E."/>
        </authorList>
    </citation>
    <scope>NUCLEOTIDE SEQUENCE [LARGE SCALE GENOMIC DNA]</scope>
    <source>
        <strain evidence="2">ATCC 52814</strain>
    </source>
</reference>
<dbReference type="Proteomes" id="UP000242414">
    <property type="component" value="Unassembled WGS sequence"/>
</dbReference>
<name>A0A1X0RAD5_RHIZD</name>
<feature type="region of interest" description="Disordered" evidence="1">
    <location>
        <begin position="1"/>
        <end position="44"/>
    </location>
</feature>
<sequence length="433" mass="49947">MPTTRFASTQNPEETTANETVQEIRNKRFSSRKKREGSTAQTPKQRVMMQFLSTIIDYDKQHILWTEPKEHTTITIESIEDRVYKGKYKTFDSFKNDIDALFLSVVPSIQSSKEEMNTFKQLYQFTQGCLKFESERLNENIQEGERNIYKVVALFRPSVDGYVFSDTTIKEPTAPANDQLPQNVHEMIIHPSQPVQQEEVPSLKQTIAPPPKYPPKLMKHEDKPVVPAKRLKVDKIGEKNDENVDELNKAWLEKEGLDVNLIEDAFNKLPSTVEEELANNCQLLEKLMEHQESRIEKGEVVDEKELKTAKLLEENIIKMLSRLPPNATANTELIEKTMENIPLCEPAYKGSLLPHKMFSYPTTEKAEVLPPYANLTPTYNKDHWRLVKVPPLATSDNNNNNTYPLLSMVEQQQINFYTKPPAFIPPQQFIQQQ</sequence>
<dbReference type="VEuPathDB" id="FungiDB:BCV72DRAFT_186810"/>
<feature type="compositionally biased region" description="Polar residues" evidence="1">
    <location>
        <begin position="1"/>
        <end position="23"/>
    </location>
</feature>
<organism evidence="2">
    <name type="scientific">Rhizopus microsporus var. microsporus</name>
    <dbReference type="NCBI Taxonomy" id="86635"/>
    <lineage>
        <taxon>Eukaryota</taxon>
        <taxon>Fungi</taxon>
        <taxon>Fungi incertae sedis</taxon>
        <taxon>Mucoromycota</taxon>
        <taxon>Mucoromycotina</taxon>
        <taxon>Mucoromycetes</taxon>
        <taxon>Mucorales</taxon>
        <taxon>Mucorineae</taxon>
        <taxon>Rhizopodaceae</taxon>
        <taxon>Rhizopus</taxon>
    </lineage>
</organism>
<dbReference type="EMBL" id="KV921881">
    <property type="protein sequence ID" value="ORE08962.1"/>
    <property type="molecule type" value="Genomic_DNA"/>
</dbReference>
<evidence type="ECO:0000256" key="1">
    <source>
        <dbReference type="SAM" id="MobiDB-lite"/>
    </source>
</evidence>
<accession>A0A1X0RAD5</accession>
<evidence type="ECO:0008006" key="3">
    <source>
        <dbReference type="Google" id="ProtNLM"/>
    </source>
</evidence>